<dbReference type="Proteomes" id="UP000824998">
    <property type="component" value="Unassembled WGS sequence"/>
</dbReference>
<dbReference type="InterPro" id="IPR022198">
    <property type="entry name" value="DUF3723"/>
</dbReference>
<accession>A0A9P8C4X3</accession>
<dbReference type="Pfam" id="PF12520">
    <property type="entry name" value="DUF3723"/>
    <property type="match status" value="1"/>
</dbReference>
<sequence>MLRLPPEKMRQSKVDTWERTIINSKNSNYRGTARVDLEALEFSSSLVREENEKIIESLKEKFKKEGCYRLEPRNHVPVIIESSDFLSILELLELDPDSLLENPREIPPRLKFPLGFRLSCLHGRQRVEAAKTVLQKLGDR</sequence>
<dbReference type="OrthoDB" id="3513309at2759"/>
<gene>
    <name evidence="1" type="ORF">BJ875DRAFT_38970</name>
</gene>
<comment type="caution">
    <text evidence="1">The sequence shown here is derived from an EMBL/GenBank/DDBJ whole genome shotgun (WGS) entry which is preliminary data.</text>
</comment>
<evidence type="ECO:0000313" key="1">
    <source>
        <dbReference type="EMBL" id="KAG9233592.1"/>
    </source>
</evidence>
<dbReference type="EMBL" id="MU251494">
    <property type="protein sequence ID" value="KAG9233592.1"/>
    <property type="molecule type" value="Genomic_DNA"/>
</dbReference>
<name>A0A9P8C4X3_9HELO</name>
<dbReference type="AlphaFoldDB" id="A0A9P8C4X3"/>
<proteinExistence type="predicted"/>
<protein>
    <submittedName>
        <fullName evidence="1">Uncharacterized protein</fullName>
    </submittedName>
</protein>
<evidence type="ECO:0000313" key="2">
    <source>
        <dbReference type="Proteomes" id="UP000824998"/>
    </source>
</evidence>
<keyword evidence="2" id="KW-1185">Reference proteome</keyword>
<reference evidence="1" key="1">
    <citation type="journal article" date="2021" name="IMA Fungus">
        <title>Genomic characterization of three marine fungi, including Emericellopsis atlantica sp. nov. with signatures of a generalist lifestyle and marine biomass degradation.</title>
        <authorList>
            <person name="Hagestad O.C."/>
            <person name="Hou L."/>
            <person name="Andersen J.H."/>
            <person name="Hansen E.H."/>
            <person name="Altermark B."/>
            <person name="Li C."/>
            <person name="Kuhnert E."/>
            <person name="Cox R.J."/>
            <person name="Crous P.W."/>
            <person name="Spatafora J.W."/>
            <person name="Lail K."/>
            <person name="Amirebrahimi M."/>
            <person name="Lipzen A."/>
            <person name="Pangilinan J."/>
            <person name="Andreopoulos W."/>
            <person name="Hayes R.D."/>
            <person name="Ng V."/>
            <person name="Grigoriev I.V."/>
            <person name="Jackson S.A."/>
            <person name="Sutton T.D.S."/>
            <person name="Dobson A.D.W."/>
            <person name="Rama T."/>
        </authorList>
    </citation>
    <scope>NUCLEOTIDE SEQUENCE</scope>
    <source>
        <strain evidence="1">TRa018bII</strain>
    </source>
</reference>
<organism evidence="1 2">
    <name type="scientific">Amylocarpus encephaloides</name>
    <dbReference type="NCBI Taxonomy" id="45428"/>
    <lineage>
        <taxon>Eukaryota</taxon>
        <taxon>Fungi</taxon>
        <taxon>Dikarya</taxon>
        <taxon>Ascomycota</taxon>
        <taxon>Pezizomycotina</taxon>
        <taxon>Leotiomycetes</taxon>
        <taxon>Helotiales</taxon>
        <taxon>Helotiales incertae sedis</taxon>
        <taxon>Amylocarpus</taxon>
    </lineage>
</organism>